<dbReference type="AlphaFoldDB" id="A0A544QRG6"/>
<dbReference type="InterPro" id="IPR011493">
    <property type="entry name" value="GLUG"/>
</dbReference>
<organism evidence="3 4">
    <name type="scientific">Halonotius roseus</name>
    <dbReference type="NCBI Taxonomy" id="2511997"/>
    <lineage>
        <taxon>Archaea</taxon>
        <taxon>Methanobacteriati</taxon>
        <taxon>Methanobacteriota</taxon>
        <taxon>Stenosarchaea group</taxon>
        <taxon>Halobacteria</taxon>
        <taxon>Halobacteriales</taxon>
        <taxon>Haloferacaceae</taxon>
        <taxon>Halonotius</taxon>
    </lineage>
</organism>
<dbReference type="Proteomes" id="UP000315385">
    <property type="component" value="Unassembled WGS sequence"/>
</dbReference>
<evidence type="ECO:0000259" key="2">
    <source>
        <dbReference type="Pfam" id="PF07581"/>
    </source>
</evidence>
<feature type="domain" description="GLUG" evidence="2">
    <location>
        <begin position="213"/>
        <end position="235"/>
    </location>
</feature>
<feature type="domain" description="GLUG" evidence="2">
    <location>
        <begin position="331"/>
        <end position="360"/>
    </location>
</feature>
<feature type="region of interest" description="Disordered" evidence="1">
    <location>
        <begin position="576"/>
        <end position="605"/>
    </location>
</feature>
<accession>A0A544QRG6</accession>
<comment type="caution">
    <text evidence="3">The sequence shown here is derived from an EMBL/GenBank/DDBJ whole genome shotgun (WGS) entry which is preliminary data.</text>
</comment>
<gene>
    <name evidence="3" type="ORF">EWF95_03615</name>
</gene>
<sequence length="708" mass="74854">MIIYLLIECIQPIMSEKRLLVKNNHLSQSRRNVMKLVGSTVIGSTLATTSGSAQSVTQIEDWNDLNAIRNDLNGDYELANDLEEDTPGYDEHGDGFKPIGSEEPFTGIFDGSEQTIFDLTIDPPDEEGVGLFGTVDDATIQNLILSDATINGDSYVGTVVGIAEGETTVEGITADGTVEGSGDKVGGVVGESRDEVLVSNADSAVDVTGRDDVGGVVGENDDQAAIRDSEATGTIEWRSEGSEISGAVRIGGIVAKNDAPDATVENCRSDADVQVLDNYVYDEDSGENGSVHAGAIAGTNDGLIEKCVTTGTVTVEDNPDTHPEENRRTTNLVGGIVGHNSGDDPQECIVRQCYSDATITVSDSVGPTAGGITGVNFGTIEDSYATGAIDTTEGDFPVVGGLVGRNSGFESDGVIERCFAAVDFSIDTIEDSPLNLGGVIGDNRPETEASDLYWDTDVSNADVSIDGYDGTITNITGLSTAEIQGEAAAENMDALDFDETWDVVTDPADYPVLAWQDEPVDEPTDGEIEGDITITLNNVGVSAWEVTSIDGDDDVASTIEDNPTLTLKPGERYVIENDGRDGHPLEFRDETGGPLLSQSNSGEFEDDSEVEWVNEDDELAFTLTEELADAINSYICTIHHQMEGDIQISTEEDEEVEAPGDVTIPAEYVRDNGQVGPSGLGDAAADFRSNKIDPGTLGDVAAAFRNSS</sequence>
<dbReference type="Gene3D" id="2.160.20.110">
    <property type="match status" value="2"/>
</dbReference>
<name>A0A544QRG6_9EURY</name>
<dbReference type="EMBL" id="SESI01000001">
    <property type="protein sequence ID" value="TQQ82040.1"/>
    <property type="molecule type" value="Genomic_DNA"/>
</dbReference>
<evidence type="ECO:0000313" key="4">
    <source>
        <dbReference type="Proteomes" id="UP000315385"/>
    </source>
</evidence>
<protein>
    <recommendedName>
        <fullName evidence="2">GLUG domain-containing protein</fullName>
    </recommendedName>
</protein>
<evidence type="ECO:0000313" key="3">
    <source>
        <dbReference type="EMBL" id="TQQ82040.1"/>
    </source>
</evidence>
<keyword evidence="4" id="KW-1185">Reference proteome</keyword>
<dbReference type="Pfam" id="PF07581">
    <property type="entry name" value="Glug"/>
    <property type="match status" value="2"/>
</dbReference>
<feature type="compositionally biased region" description="Basic and acidic residues" evidence="1">
    <location>
        <begin position="576"/>
        <end position="591"/>
    </location>
</feature>
<proteinExistence type="predicted"/>
<evidence type="ECO:0000256" key="1">
    <source>
        <dbReference type="SAM" id="MobiDB-lite"/>
    </source>
</evidence>
<reference evidence="3 4" key="1">
    <citation type="submission" date="2019-02" db="EMBL/GenBank/DDBJ databases">
        <title>Halonotius sp. a new haloqrchaeon isolated from saline water.</title>
        <authorList>
            <person name="Duran-Viseras A."/>
            <person name="Sanchez-Porro C."/>
            <person name="Ventosa A."/>
        </authorList>
    </citation>
    <scope>NUCLEOTIDE SEQUENCE [LARGE SCALE GENOMIC DNA]</scope>
    <source>
        <strain evidence="3 4">F9-27</strain>
    </source>
</reference>